<comment type="caution">
    <text evidence="1">The sequence shown here is derived from an EMBL/GenBank/DDBJ whole genome shotgun (WGS) entry which is preliminary data.</text>
</comment>
<feature type="non-terminal residue" evidence="1">
    <location>
        <position position="1"/>
    </location>
</feature>
<sequence>FLQRRGVRPPLQPRPFAAAAKELNMGFRELLAYIRRLYAGGQGQQQAIHELLQREVSK</sequence>
<accession>A0A0F9I1A2</accession>
<reference evidence="1" key="1">
    <citation type="journal article" date="2015" name="Nature">
        <title>Complex archaea that bridge the gap between prokaryotes and eukaryotes.</title>
        <authorList>
            <person name="Spang A."/>
            <person name="Saw J.H."/>
            <person name="Jorgensen S.L."/>
            <person name="Zaremba-Niedzwiedzka K."/>
            <person name="Martijn J."/>
            <person name="Lind A.E."/>
            <person name="van Eijk R."/>
            <person name="Schleper C."/>
            <person name="Guy L."/>
            <person name="Ettema T.J."/>
        </authorList>
    </citation>
    <scope>NUCLEOTIDE SEQUENCE</scope>
</reference>
<dbReference type="EMBL" id="LAZR01022644">
    <property type="protein sequence ID" value="KKL81157.1"/>
    <property type="molecule type" value="Genomic_DNA"/>
</dbReference>
<dbReference type="AlphaFoldDB" id="A0A0F9I1A2"/>
<protein>
    <submittedName>
        <fullName evidence="1">Uncharacterized protein</fullName>
    </submittedName>
</protein>
<gene>
    <name evidence="1" type="ORF">LCGC14_1997520</name>
</gene>
<name>A0A0F9I1A2_9ZZZZ</name>
<proteinExistence type="predicted"/>
<evidence type="ECO:0000313" key="1">
    <source>
        <dbReference type="EMBL" id="KKL81157.1"/>
    </source>
</evidence>
<organism evidence="1">
    <name type="scientific">marine sediment metagenome</name>
    <dbReference type="NCBI Taxonomy" id="412755"/>
    <lineage>
        <taxon>unclassified sequences</taxon>
        <taxon>metagenomes</taxon>
        <taxon>ecological metagenomes</taxon>
    </lineage>
</organism>